<proteinExistence type="predicted"/>
<organism evidence="1 2">
    <name type="scientific">Mycolicibacterium parafortuitum</name>
    <name type="common">Mycobacterium parafortuitum</name>
    <dbReference type="NCBI Taxonomy" id="39692"/>
    <lineage>
        <taxon>Bacteria</taxon>
        <taxon>Bacillati</taxon>
        <taxon>Actinomycetota</taxon>
        <taxon>Actinomycetes</taxon>
        <taxon>Mycobacteriales</taxon>
        <taxon>Mycobacteriaceae</taxon>
        <taxon>Mycolicibacterium</taxon>
    </lineage>
</organism>
<protein>
    <submittedName>
        <fullName evidence="1">Cytochrome P450</fullName>
    </submittedName>
</protein>
<dbReference type="Proteomes" id="UP001289645">
    <property type="component" value="Unassembled WGS sequence"/>
</dbReference>
<keyword evidence="2" id="KW-1185">Reference proteome</keyword>
<comment type="caution">
    <text evidence="1">The sequence shown here is derived from an EMBL/GenBank/DDBJ whole genome shotgun (WGS) entry which is preliminary data.</text>
</comment>
<gene>
    <name evidence="1" type="ORF">OHX15_08745</name>
</gene>
<evidence type="ECO:0000313" key="1">
    <source>
        <dbReference type="EMBL" id="MDZ5085474.1"/>
    </source>
</evidence>
<dbReference type="EMBL" id="JAOXLN010000007">
    <property type="protein sequence ID" value="MDZ5085474.1"/>
    <property type="molecule type" value="Genomic_DNA"/>
</dbReference>
<accession>A0ACC6MES7</accession>
<name>A0ACC6MES7_MYCPF</name>
<evidence type="ECO:0000313" key="2">
    <source>
        <dbReference type="Proteomes" id="UP001289645"/>
    </source>
</evidence>
<sequence>MSIVDDRRAFPKLPHPGRRLPLIGDVLSFDADTPSQSAMKLAQLGPVFEFRFLGARYVVAAGSDVVAELNDESRFCKHVGPDIEALRLLGGDGLFTAYNDEPNWQRAHDVLMPAFSQQAMRQYHAIMFDVADELTARWDERETVDVSADATRVTLETIGRCAAGHPFGAFDSEDPHPFVEHMVAGLKGSDRVGVLRQTFLPRWFARRAERHVLVHAAAMHRIADEIVAERLREGPGRHDDLLELMLQSDLEPANIRYQLINFLVAGHETTSGALSFALYFLARHPEIADRARAEIAEVWGEQQRPDFELIAKLRYVRRVFDEALRLHPTVPGYYRAAREDTLLAGVHPMRKGDWVLALTMTLHRDPRWGGDPDAFDPDRFAPENVKARPAGLYKPFGTGPRSCIGRQFALHEAVLLLAVLLRRYDLIPDPDYELQVAERLTLMPKDFHLTLRRR</sequence>
<reference evidence="1 2" key="1">
    <citation type="journal article" date="2021" name="Chemosphere">
        <title>Bioballs carrying a syntrophic Rhodococcus and Mycolicibacterium consortium for simultaneous sorption and biodegradation of fuel oil in contaminated freshwater.</title>
        <authorList>
            <person name="Naloka K."/>
            <person name="Polrit D."/>
            <person name="Muangchinda C."/>
            <person name="Thoetkiattikul H."/>
            <person name="Pinyakong O."/>
        </authorList>
    </citation>
    <scope>NUCLEOTIDE SEQUENCE [LARGE SCALE GENOMIC DNA]</scope>
    <source>
        <strain evidence="1 2">J101</strain>
    </source>
</reference>